<dbReference type="VEuPathDB" id="ToxoDB:TGFOU_404960"/>
<dbReference type="EMBL" id="AEYH02001760">
    <property type="protein sequence ID" value="KFG47294.1"/>
    <property type="molecule type" value="Genomic_DNA"/>
</dbReference>
<evidence type="ECO:0000256" key="1">
    <source>
        <dbReference type="SAM" id="SignalP"/>
    </source>
</evidence>
<evidence type="ECO:0008006" key="4">
    <source>
        <dbReference type="Google" id="ProtNLM"/>
    </source>
</evidence>
<comment type="caution">
    <text evidence="2">The sequence shown here is derived from an EMBL/GenBank/DDBJ whole genome shotgun (WGS) entry which is preliminary data.</text>
</comment>
<evidence type="ECO:0000313" key="2">
    <source>
        <dbReference type="EMBL" id="KFG47294.1"/>
    </source>
</evidence>
<proteinExistence type="predicted"/>
<dbReference type="Proteomes" id="UP000028838">
    <property type="component" value="Unassembled WGS sequence"/>
</dbReference>
<feature type="signal peptide" evidence="1">
    <location>
        <begin position="1"/>
        <end position="20"/>
    </location>
</feature>
<gene>
    <name evidence="2" type="ORF">TGFOU_404960</name>
</gene>
<feature type="chain" id="PRO_5001809457" description="Transmembrane protein" evidence="1">
    <location>
        <begin position="21"/>
        <end position="136"/>
    </location>
</feature>
<sequence>MRRQILLLFALLAASVHVDCQRALSSLLCMRRSVSGGCSVQCRRQKSKRQGAVVRRFCRLCEFPEGRQVFPFFPCPYNSRDSTLLWENPVKCTSLLRRNSFRPIVSIPDSACWILSGVRTYTRGWGLAVFRCRFSI</sequence>
<keyword evidence="1" id="KW-0732">Signal</keyword>
<reference evidence="2 3" key="1">
    <citation type="submission" date="2014-07" db="EMBL/GenBank/DDBJ databases">
        <authorList>
            <person name="Sibley D."/>
            <person name="Venepally P."/>
            <person name="Karamycheva S."/>
            <person name="Hadjithomas M."/>
            <person name="Khan A."/>
            <person name="Brunk B."/>
            <person name="Roos D."/>
            <person name="Caler E."/>
            <person name="Lorenzi H."/>
        </authorList>
    </citation>
    <scope>NUCLEOTIDE SEQUENCE [LARGE SCALE GENOMIC DNA]</scope>
    <source>
        <strain evidence="2 3">FOU</strain>
    </source>
</reference>
<evidence type="ECO:0000313" key="3">
    <source>
        <dbReference type="Proteomes" id="UP000028838"/>
    </source>
</evidence>
<name>A0A086KSC6_TOXGO</name>
<dbReference type="AlphaFoldDB" id="A0A086KSC6"/>
<organism evidence="2 3">
    <name type="scientific">Toxoplasma gondii FOU</name>
    <dbReference type="NCBI Taxonomy" id="943167"/>
    <lineage>
        <taxon>Eukaryota</taxon>
        <taxon>Sar</taxon>
        <taxon>Alveolata</taxon>
        <taxon>Apicomplexa</taxon>
        <taxon>Conoidasida</taxon>
        <taxon>Coccidia</taxon>
        <taxon>Eucoccidiorida</taxon>
        <taxon>Eimeriorina</taxon>
        <taxon>Sarcocystidae</taxon>
        <taxon>Toxoplasma</taxon>
    </lineage>
</organism>
<protein>
    <recommendedName>
        <fullName evidence="4">Transmembrane protein</fullName>
    </recommendedName>
</protein>
<accession>A0A086KSC6</accession>